<evidence type="ECO:0000259" key="5">
    <source>
        <dbReference type="PROSITE" id="PS50042"/>
    </source>
</evidence>
<dbReference type="InterPro" id="IPR050397">
    <property type="entry name" value="Env_Response_Regulators"/>
</dbReference>
<dbReference type="InterPro" id="IPR036390">
    <property type="entry name" value="WH_DNA-bd_sf"/>
</dbReference>
<name>A0AAU7LPL8_9BURK</name>
<evidence type="ECO:0000259" key="6">
    <source>
        <dbReference type="PROSITE" id="PS51063"/>
    </source>
</evidence>
<dbReference type="SMART" id="SM00419">
    <property type="entry name" value="HTH_CRP"/>
    <property type="match status" value="1"/>
</dbReference>
<dbReference type="InterPro" id="IPR018490">
    <property type="entry name" value="cNMP-bd_dom_sf"/>
</dbReference>
<dbReference type="InterPro" id="IPR036388">
    <property type="entry name" value="WH-like_DNA-bd_sf"/>
</dbReference>
<feature type="domain" description="HTH crp-type" evidence="6">
    <location>
        <begin position="178"/>
        <end position="251"/>
    </location>
</feature>
<evidence type="ECO:0000313" key="7">
    <source>
        <dbReference type="EMBL" id="XBP69584.1"/>
    </source>
</evidence>
<keyword evidence="3" id="KW-0804">Transcription</keyword>
<dbReference type="PANTHER" id="PTHR24567:SF75">
    <property type="entry name" value="FUMARATE AND NITRATE REDUCTION REGULATORY PROTEIN"/>
    <property type="match status" value="1"/>
</dbReference>
<feature type="domain" description="Cyclic nucleotide-binding" evidence="5">
    <location>
        <begin position="53"/>
        <end position="128"/>
    </location>
</feature>
<dbReference type="InterPro" id="IPR018335">
    <property type="entry name" value="Tscrpt_reg_HTH_Crp-type_CS"/>
</dbReference>
<accession>A0AAU7LPL8</accession>
<feature type="region of interest" description="Disordered" evidence="4">
    <location>
        <begin position="1"/>
        <end position="21"/>
    </location>
</feature>
<evidence type="ECO:0000256" key="2">
    <source>
        <dbReference type="ARBA" id="ARBA00023125"/>
    </source>
</evidence>
<dbReference type="FunFam" id="1.10.10.10:FF:000028">
    <property type="entry name" value="Fumarate/nitrate reduction transcriptional regulator Fnr"/>
    <property type="match status" value="1"/>
</dbReference>
<dbReference type="Gene3D" id="1.10.10.10">
    <property type="entry name" value="Winged helix-like DNA-binding domain superfamily/Winged helix DNA-binding domain"/>
    <property type="match status" value="1"/>
</dbReference>
<keyword evidence="2" id="KW-0238">DNA-binding</keyword>
<dbReference type="PRINTS" id="PR00034">
    <property type="entry name" value="HTHCRP"/>
</dbReference>
<dbReference type="PROSITE" id="PS00042">
    <property type="entry name" value="HTH_CRP_1"/>
    <property type="match status" value="1"/>
</dbReference>
<dbReference type="InterPro" id="IPR000595">
    <property type="entry name" value="cNMP-bd_dom"/>
</dbReference>
<dbReference type="PROSITE" id="PS50042">
    <property type="entry name" value="CNMP_BINDING_3"/>
    <property type="match status" value="1"/>
</dbReference>
<sequence>MSAVLEALTSPPEPRVRHQTVTSVPPANPLKMRCSSCHLGELCLPCGIAVSDVQRLDEFRFGRRKVKTGQTLYREGDRFQFFYAVRSGTFKSKLMLADGREQVNGFCMTGEIMGLDGVAYGTHASSAIALEDAEVCAIPYAQLTELAAGNSGLQQVFARIMSREILREHSLMTLLGSMNAEERLAAFLLNLSHRLKVRGYSATEFHLRMSRAEIGSYLGMTLETVSRTFSTFQQLRLLEVDKRHIRLVDVEGLTRAFKTGLN</sequence>
<dbReference type="PANTHER" id="PTHR24567">
    <property type="entry name" value="CRP FAMILY TRANSCRIPTIONAL REGULATORY PROTEIN"/>
    <property type="match status" value="1"/>
</dbReference>
<dbReference type="PROSITE" id="PS51063">
    <property type="entry name" value="HTH_CRP_2"/>
    <property type="match status" value="1"/>
</dbReference>
<protein>
    <submittedName>
        <fullName evidence="7">Helix-turn-helix domain-containing protein</fullName>
    </submittedName>
</protein>
<dbReference type="CDD" id="cd00092">
    <property type="entry name" value="HTH_CRP"/>
    <property type="match status" value="1"/>
</dbReference>
<evidence type="ECO:0000256" key="3">
    <source>
        <dbReference type="ARBA" id="ARBA00023163"/>
    </source>
</evidence>
<dbReference type="Gene3D" id="2.60.120.10">
    <property type="entry name" value="Jelly Rolls"/>
    <property type="match status" value="1"/>
</dbReference>
<organism evidence="7">
    <name type="scientific">Polaromonas hydrogenivorans</name>
    <dbReference type="NCBI Taxonomy" id="335476"/>
    <lineage>
        <taxon>Bacteria</taxon>
        <taxon>Pseudomonadati</taxon>
        <taxon>Pseudomonadota</taxon>
        <taxon>Betaproteobacteria</taxon>
        <taxon>Burkholderiales</taxon>
        <taxon>Comamonadaceae</taxon>
        <taxon>Polaromonas</taxon>
    </lineage>
</organism>
<dbReference type="CDD" id="cd00038">
    <property type="entry name" value="CAP_ED"/>
    <property type="match status" value="1"/>
</dbReference>
<dbReference type="Pfam" id="PF13545">
    <property type="entry name" value="HTH_Crp_2"/>
    <property type="match status" value="1"/>
</dbReference>
<dbReference type="EMBL" id="CP157675">
    <property type="protein sequence ID" value="XBP69584.1"/>
    <property type="molecule type" value="Genomic_DNA"/>
</dbReference>
<dbReference type="RefSeq" id="WP_349278304.1">
    <property type="nucleotide sequence ID" value="NZ_CBCSCU010000006.1"/>
</dbReference>
<keyword evidence="1" id="KW-0805">Transcription regulation</keyword>
<reference evidence="7" key="1">
    <citation type="submission" date="2024-05" db="EMBL/GenBank/DDBJ databases">
        <authorList>
            <person name="Bunk B."/>
            <person name="Swiderski J."/>
            <person name="Sproer C."/>
            <person name="Thiel V."/>
        </authorList>
    </citation>
    <scope>NUCLEOTIDE SEQUENCE</scope>
    <source>
        <strain evidence="7">DSM 17735</strain>
    </source>
</reference>
<dbReference type="InterPro" id="IPR012318">
    <property type="entry name" value="HTH_CRP"/>
</dbReference>
<dbReference type="SUPFAM" id="SSF51206">
    <property type="entry name" value="cAMP-binding domain-like"/>
    <property type="match status" value="1"/>
</dbReference>
<dbReference type="Pfam" id="PF00027">
    <property type="entry name" value="cNMP_binding"/>
    <property type="match status" value="1"/>
</dbReference>
<evidence type="ECO:0000256" key="4">
    <source>
        <dbReference type="SAM" id="MobiDB-lite"/>
    </source>
</evidence>
<proteinExistence type="predicted"/>
<dbReference type="InterPro" id="IPR014710">
    <property type="entry name" value="RmlC-like_jellyroll"/>
</dbReference>
<dbReference type="GO" id="GO:0003677">
    <property type="term" value="F:DNA binding"/>
    <property type="evidence" value="ECO:0007669"/>
    <property type="project" value="UniProtKB-KW"/>
</dbReference>
<dbReference type="SUPFAM" id="SSF46785">
    <property type="entry name" value="Winged helix' DNA-binding domain"/>
    <property type="match status" value="1"/>
</dbReference>
<gene>
    <name evidence="7" type="ORF">ABLV49_17080</name>
</gene>
<dbReference type="AlphaFoldDB" id="A0AAU7LPL8"/>
<dbReference type="GO" id="GO:0005829">
    <property type="term" value="C:cytosol"/>
    <property type="evidence" value="ECO:0007669"/>
    <property type="project" value="TreeGrafter"/>
</dbReference>
<dbReference type="GO" id="GO:0003700">
    <property type="term" value="F:DNA-binding transcription factor activity"/>
    <property type="evidence" value="ECO:0007669"/>
    <property type="project" value="InterPro"/>
</dbReference>
<evidence type="ECO:0000256" key="1">
    <source>
        <dbReference type="ARBA" id="ARBA00023015"/>
    </source>
</evidence>